<accession>A0A0M7AXX4</accession>
<dbReference type="SUPFAM" id="SSF55729">
    <property type="entry name" value="Acyl-CoA N-acyltransferases (Nat)"/>
    <property type="match status" value="1"/>
</dbReference>
<evidence type="ECO:0000313" key="3">
    <source>
        <dbReference type="Proteomes" id="UP000049983"/>
    </source>
</evidence>
<dbReference type="GO" id="GO:0016747">
    <property type="term" value="F:acyltransferase activity, transferring groups other than amino-acyl groups"/>
    <property type="evidence" value="ECO:0007669"/>
    <property type="project" value="InterPro"/>
</dbReference>
<dbReference type="Proteomes" id="UP000049983">
    <property type="component" value="Unassembled WGS sequence"/>
</dbReference>
<keyword evidence="3" id="KW-1185">Reference proteome</keyword>
<evidence type="ECO:0000259" key="1">
    <source>
        <dbReference type="Pfam" id="PF13302"/>
    </source>
</evidence>
<evidence type="ECO:0000313" key="2">
    <source>
        <dbReference type="EMBL" id="CTQ79362.1"/>
    </source>
</evidence>
<organism evidence="2 3">
    <name type="scientific">Roseibium album</name>
    <dbReference type="NCBI Taxonomy" id="311410"/>
    <lineage>
        <taxon>Bacteria</taxon>
        <taxon>Pseudomonadati</taxon>
        <taxon>Pseudomonadota</taxon>
        <taxon>Alphaproteobacteria</taxon>
        <taxon>Hyphomicrobiales</taxon>
        <taxon>Stappiaceae</taxon>
        <taxon>Roseibium</taxon>
    </lineage>
</organism>
<dbReference type="InterPro" id="IPR000182">
    <property type="entry name" value="GNAT_dom"/>
</dbReference>
<name>A0A0M7AXX4_9HYPH</name>
<dbReference type="Gene3D" id="3.40.630.30">
    <property type="match status" value="1"/>
</dbReference>
<dbReference type="AlphaFoldDB" id="A0A0M7AXX4"/>
<protein>
    <recommendedName>
        <fullName evidence="1">N-acetyltransferase domain-containing protein</fullName>
    </recommendedName>
</protein>
<proteinExistence type="predicted"/>
<sequence>MEVAEHIFGDVEVAKTLVHNVSSPEGALAATDAWIDNLAADGKNNSGNPVYTGLWTIRDAANDNQFVGIRGVFVAPGLPKNSVATFVAIARAYWGNGVSGDSSILLCQQVFEKSDVEAIYTRVWPKLNPASDAVQRRLGFVPAERHTLRDTFGEQRMLEVLDFDLWRASRLQNDEFNETLRQCSIRIGQLAAEDLLEPETAVAQLISALPEALSRSEDVQAQVVDDLRLGLLNPAWASYRMSRDAWGMMKGS</sequence>
<dbReference type="STRING" id="311410.LA5095_05959"/>
<dbReference type="EMBL" id="CXWC01000018">
    <property type="protein sequence ID" value="CTQ79362.1"/>
    <property type="molecule type" value="Genomic_DNA"/>
</dbReference>
<dbReference type="Pfam" id="PF13302">
    <property type="entry name" value="Acetyltransf_3"/>
    <property type="match status" value="1"/>
</dbReference>
<dbReference type="InterPro" id="IPR016181">
    <property type="entry name" value="Acyl_CoA_acyltransferase"/>
</dbReference>
<gene>
    <name evidence="2" type="ORF">LA5096_06154</name>
</gene>
<reference evidence="3" key="1">
    <citation type="submission" date="2015-07" db="EMBL/GenBank/DDBJ databases">
        <authorList>
            <person name="Rodrigo-Torres Lidia"/>
            <person name="Arahal R.David."/>
        </authorList>
    </citation>
    <scope>NUCLEOTIDE SEQUENCE [LARGE SCALE GENOMIC DNA]</scope>
    <source>
        <strain evidence="3">CECT 5096</strain>
    </source>
</reference>
<feature type="domain" description="N-acetyltransferase" evidence="1">
    <location>
        <begin position="7"/>
        <end position="141"/>
    </location>
</feature>